<dbReference type="RefSeq" id="WP_146269822.1">
    <property type="nucleotide sequence ID" value="NZ_VOEI01000002.1"/>
</dbReference>
<gene>
    <name evidence="7" type="ORF">FPZ42_07170</name>
</gene>
<accession>A0A563U639</accession>
<dbReference type="Gene3D" id="3.40.50.2300">
    <property type="match status" value="1"/>
</dbReference>
<dbReference type="SUPFAM" id="SSF52172">
    <property type="entry name" value="CheY-like"/>
    <property type="match status" value="1"/>
</dbReference>
<dbReference type="SMART" id="SM00448">
    <property type="entry name" value="REC"/>
    <property type="match status" value="1"/>
</dbReference>
<comment type="function">
    <text evidence="4">Required for high-level post-exponential phase expression of a series of secreted proteins.</text>
</comment>
<dbReference type="InterPro" id="IPR001789">
    <property type="entry name" value="Sig_transdc_resp-reg_receiver"/>
</dbReference>
<keyword evidence="2" id="KW-0902">Two-component regulatory system</keyword>
<evidence type="ECO:0000256" key="3">
    <source>
        <dbReference type="ARBA" id="ARBA00023159"/>
    </source>
</evidence>
<evidence type="ECO:0000313" key="8">
    <source>
        <dbReference type="Proteomes" id="UP000318010"/>
    </source>
</evidence>
<proteinExistence type="predicted"/>
<dbReference type="EMBL" id="VOEI01000002">
    <property type="protein sequence ID" value="TWR26812.1"/>
    <property type="molecule type" value="Genomic_DNA"/>
</dbReference>
<keyword evidence="8" id="KW-1185">Reference proteome</keyword>
<comment type="caution">
    <text evidence="7">The sequence shown here is derived from an EMBL/GenBank/DDBJ whole genome shotgun (WGS) entry which is preliminary data.</text>
</comment>
<evidence type="ECO:0000256" key="4">
    <source>
        <dbReference type="ARBA" id="ARBA00037164"/>
    </source>
</evidence>
<name>A0A563U639_9SPHI</name>
<dbReference type="Pfam" id="PF00072">
    <property type="entry name" value="Response_reg"/>
    <property type="match status" value="1"/>
</dbReference>
<dbReference type="Pfam" id="PF04397">
    <property type="entry name" value="LytTR"/>
    <property type="match status" value="1"/>
</dbReference>
<dbReference type="InterPro" id="IPR046947">
    <property type="entry name" value="LytR-like"/>
</dbReference>
<dbReference type="Gene3D" id="2.40.50.1020">
    <property type="entry name" value="LytTr DNA-binding domain"/>
    <property type="match status" value="1"/>
</dbReference>
<organism evidence="7 8">
    <name type="scientific">Mucilaginibacter achroorhodeus</name>
    <dbReference type="NCBI Taxonomy" id="2599294"/>
    <lineage>
        <taxon>Bacteria</taxon>
        <taxon>Pseudomonadati</taxon>
        <taxon>Bacteroidota</taxon>
        <taxon>Sphingobacteriia</taxon>
        <taxon>Sphingobacteriales</taxon>
        <taxon>Sphingobacteriaceae</taxon>
        <taxon>Mucilaginibacter</taxon>
    </lineage>
</organism>
<dbReference type="Proteomes" id="UP000318010">
    <property type="component" value="Unassembled WGS sequence"/>
</dbReference>
<evidence type="ECO:0000313" key="7">
    <source>
        <dbReference type="EMBL" id="TWR26812.1"/>
    </source>
</evidence>
<evidence type="ECO:0000256" key="1">
    <source>
        <dbReference type="ARBA" id="ARBA00022490"/>
    </source>
</evidence>
<dbReference type="InterPro" id="IPR007492">
    <property type="entry name" value="LytTR_DNA-bd_dom"/>
</dbReference>
<sequence>MLRTIIIDDEQFSIDSILSYIELLPQLNVIATYRNPVEALSCIKSSDQADIIFLDIDMPNLSGIELAKALRDKVGKLVFTTAHSEYAFDAYQVDGDAFLLKPITFAKFSLTVNKLFPPEKEINNISANHFLVKNKDENLRILNVSFEDVVAFEGATNYVKIHLIDGKVITAYLTIGDVLGIVADKPQFQQFHRAFIISTAYIRYIEGGLVKLNNMLQFNVGEKFKPAFDRYISNQLLKTTRKNNSKN</sequence>
<protein>
    <submittedName>
        <fullName evidence="7">Response regulator transcription factor</fullName>
    </submittedName>
</protein>
<evidence type="ECO:0000256" key="5">
    <source>
        <dbReference type="PROSITE-ProRule" id="PRU00169"/>
    </source>
</evidence>
<feature type="domain" description="Response regulatory" evidence="6">
    <location>
        <begin position="3"/>
        <end position="116"/>
    </location>
</feature>
<dbReference type="PANTHER" id="PTHR37299:SF3">
    <property type="entry name" value="STAGE 0 SPORULATION PROTEIN A HOMOLOG"/>
    <property type="match status" value="1"/>
</dbReference>
<evidence type="ECO:0000259" key="6">
    <source>
        <dbReference type="PROSITE" id="PS50110"/>
    </source>
</evidence>
<dbReference type="GO" id="GO:0000156">
    <property type="term" value="F:phosphorelay response regulator activity"/>
    <property type="evidence" value="ECO:0007669"/>
    <property type="project" value="InterPro"/>
</dbReference>
<evidence type="ECO:0000256" key="2">
    <source>
        <dbReference type="ARBA" id="ARBA00023012"/>
    </source>
</evidence>
<dbReference type="InterPro" id="IPR011006">
    <property type="entry name" value="CheY-like_superfamily"/>
</dbReference>
<keyword evidence="3" id="KW-0010">Activator</keyword>
<keyword evidence="1" id="KW-0963">Cytoplasm</keyword>
<dbReference type="AlphaFoldDB" id="A0A563U639"/>
<dbReference type="SMART" id="SM00850">
    <property type="entry name" value="LytTR"/>
    <property type="match status" value="1"/>
</dbReference>
<reference evidence="7 8" key="1">
    <citation type="submission" date="2019-07" db="EMBL/GenBank/DDBJ databases">
        <authorList>
            <person name="Kim J."/>
        </authorList>
    </citation>
    <scope>NUCLEOTIDE SEQUENCE [LARGE SCALE GENOMIC DNA]</scope>
    <source>
        <strain evidence="7 8">MJ1a</strain>
    </source>
</reference>
<dbReference type="PROSITE" id="PS50110">
    <property type="entry name" value="RESPONSE_REGULATORY"/>
    <property type="match status" value="1"/>
</dbReference>
<feature type="modified residue" description="4-aspartylphosphate" evidence="5">
    <location>
        <position position="55"/>
    </location>
</feature>
<dbReference type="OrthoDB" id="9787344at2"/>
<dbReference type="GO" id="GO:0003677">
    <property type="term" value="F:DNA binding"/>
    <property type="evidence" value="ECO:0007669"/>
    <property type="project" value="InterPro"/>
</dbReference>
<dbReference type="PANTHER" id="PTHR37299">
    <property type="entry name" value="TRANSCRIPTIONAL REGULATOR-RELATED"/>
    <property type="match status" value="1"/>
</dbReference>
<keyword evidence="5" id="KW-0597">Phosphoprotein</keyword>